<name>A0A1T4RZH0_9BACT</name>
<dbReference type="EMBL" id="FUWU01000097">
    <property type="protein sequence ID" value="SKA21410.1"/>
    <property type="molecule type" value="Genomic_DNA"/>
</dbReference>
<evidence type="ECO:0000313" key="2">
    <source>
        <dbReference type="EMBL" id="SKA21410.1"/>
    </source>
</evidence>
<evidence type="ECO:0000313" key="3">
    <source>
        <dbReference type="Proteomes" id="UP000190449"/>
    </source>
</evidence>
<dbReference type="STRING" id="28122.SAMN02745108_02811"/>
<reference evidence="2 3" key="1">
    <citation type="submission" date="2017-02" db="EMBL/GenBank/DDBJ databases">
        <authorList>
            <person name="Peterson S.W."/>
        </authorList>
    </citation>
    <scope>NUCLEOTIDE SEQUENCE [LARGE SCALE GENOMIC DNA]</scope>
    <source>
        <strain evidence="2 3">ATCC 43854</strain>
    </source>
</reference>
<sequence>MAYSGNQVGAPGLLFPFVLHSIETGILQDSKDSEGGFALWGKKGETGKVYAAKPESDGILLGIAQRTTVCDGYDEGDAVNVVKKGRVWVKVKGEVLAGQPAYVDDGSGLPTATAGTAIAGGYFKSNAQDGELAELEIA</sequence>
<protein>
    <submittedName>
        <fullName evidence="2">Uncharacterized protein</fullName>
    </submittedName>
</protein>
<gene>
    <name evidence="1" type="ORF">SAMN02745108_02811</name>
    <name evidence="2" type="ORF">SAMN02745108_02911</name>
</gene>
<proteinExistence type="predicted"/>
<dbReference type="AlphaFoldDB" id="A0A1T4RZH0"/>
<dbReference type="RefSeq" id="WP_078777457.1">
    <property type="nucleotide sequence ID" value="NZ_FUWU01000085.1"/>
</dbReference>
<accession>A0A1T4RZH0</accession>
<dbReference type="EMBL" id="FUWU01000085">
    <property type="protein sequence ID" value="SKA18525.1"/>
    <property type="molecule type" value="Genomic_DNA"/>
</dbReference>
<evidence type="ECO:0000313" key="1">
    <source>
        <dbReference type="EMBL" id="SKA18525.1"/>
    </source>
</evidence>
<organism evidence="2 3">
    <name type="scientific">Fibrobacter intestinalis</name>
    <dbReference type="NCBI Taxonomy" id="28122"/>
    <lineage>
        <taxon>Bacteria</taxon>
        <taxon>Pseudomonadati</taxon>
        <taxon>Fibrobacterota</taxon>
        <taxon>Fibrobacteria</taxon>
        <taxon>Fibrobacterales</taxon>
        <taxon>Fibrobacteraceae</taxon>
        <taxon>Fibrobacter</taxon>
    </lineage>
</organism>
<dbReference type="Proteomes" id="UP000190449">
    <property type="component" value="Unassembled WGS sequence"/>
</dbReference>
<dbReference type="InterPro" id="IPR054438">
    <property type="entry name" value="Struct_cement_gp24/gp6"/>
</dbReference>
<dbReference type="Pfam" id="PF22758">
    <property type="entry name" value="Phage_cement"/>
    <property type="match status" value="1"/>
</dbReference>